<accession>A0A6A6WEI1</accession>
<reference evidence="2" key="1">
    <citation type="journal article" date="2020" name="Stud. Mycol.">
        <title>101 Dothideomycetes genomes: a test case for predicting lifestyles and emergence of pathogens.</title>
        <authorList>
            <person name="Haridas S."/>
            <person name="Albert R."/>
            <person name="Binder M."/>
            <person name="Bloem J."/>
            <person name="Labutti K."/>
            <person name="Salamov A."/>
            <person name="Andreopoulos B."/>
            <person name="Baker S."/>
            <person name="Barry K."/>
            <person name="Bills G."/>
            <person name="Bluhm B."/>
            <person name="Cannon C."/>
            <person name="Castanera R."/>
            <person name="Culley D."/>
            <person name="Daum C."/>
            <person name="Ezra D."/>
            <person name="Gonzalez J."/>
            <person name="Henrissat B."/>
            <person name="Kuo A."/>
            <person name="Liang C."/>
            <person name="Lipzen A."/>
            <person name="Lutzoni F."/>
            <person name="Magnuson J."/>
            <person name="Mondo S."/>
            <person name="Nolan M."/>
            <person name="Ohm R."/>
            <person name="Pangilinan J."/>
            <person name="Park H.-J."/>
            <person name="Ramirez L."/>
            <person name="Alfaro M."/>
            <person name="Sun H."/>
            <person name="Tritt A."/>
            <person name="Yoshinaga Y."/>
            <person name="Zwiers L.-H."/>
            <person name="Turgeon B."/>
            <person name="Goodwin S."/>
            <person name="Spatafora J."/>
            <person name="Crous P."/>
            <person name="Grigoriev I."/>
        </authorList>
    </citation>
    <scope>NUCLEOTIDE SEQUENCE</scope>
    <source>
        <strain evidence="2">CBS 121739</strain>
    </source>
</reference>
<dbReference type="EMBL" id="ML996568">
    <property type="protein sequence ID" value="KAF2760444.1"/>
    <property type="molecule type" value="Genomic_DNA"/>
</dbReference>
<dbReference type="AlphaFoldDB" id="A0A6A6WEI1"/>
<feature type="compositionally biased region" description="Basic and acidic residues" evidence="1">
    <location>
        <begin position="290"/>
        <end position="309"/>
    </location>
</feature>
<gene>
    <name evidence="2" type="ORF">EJ05DRAFT_484174</name>
</gene>
<evidence type="ECO:0000313" key="3">
    <source>
        <dbReference type="Proteomes" id="UP000799437"/>
    </source>
</evidence>
<name>A0A6A6WEI1_9PEZI</name>
<sequence length="593" mass="68565">MALMITSKEHKTKLTTSKALKALSLRANSRNKTCEFFSDLNCSPCDRQVNSMMEHLISFVREIIHDRRVILETRLQYQIDALRYSRPWLKTPKTHHNENNSFSSLYGKPFKFDLEDSPKNYATEYARMVHGQLEDGTTGACLAMTYDLAQAIVKLFLYSKELSIKDEQEALCKAEKKDLEAAITRIIMRKRVLEKKKIPTDRATQGLDRAKLANLEYEFEALRLRERSVVCDLEQVRDARGELQLVKAALQEKVNDVLEKVFIDCGLIDYEAWMVSARIRSASTLPPRNKAGEAGERSVRIDDEEKELRSSATHQSSSTISPTKERHNSNSFAAEPAQDDIIARYQGAWVAHHSADLNLEKHREQYEEKKYSHFKERNKSKEAECEFDHKHLQTGAELTRKVIKAEEELQKAHVEAIRAGVAYSDLDSLVFTGRMQKGYDDWNSQCSVDYYMGPTAYQITYAKSLVEDSIMQWMVSQGEAVPTKSRRTGRFKLPRELPWWDSYSIHEMYPKYAKTNEVWTKMMNELRSDMALERKRVGTWSSLIRRYQGRLIEWGKYRLGRLSRKETVYNHAVIGAFVGVLPSICTPYGKCWN</sequence>
<protein>
    <submittedName>
        <fullName evidence="2">Uncharacterized protein</fullName>
    </submittedName>
</protein>
<dbReference type="RefSeq" id="XP_033602895.1">
    <property type="nucleotide sequence ID" value="XM_033745315.1"/>
</dbReference>
<feature type="region of interest" description="Disordered" evidence="1">
    <location>
        <begin position="285"/>
        <end position="332"/>
    </location>
</feature>
<dbReference type="GeneID" id="54486369"/>
<organism evidence="2 3">
    <name type="scientific">Pseudovirgaria hyperparasitica</name>
    <dbReference type="NCBI Taxonomy" id="470096"/>
    <lineage>
        <taxon>Eukaryota</taxon>
        <taxon>Fungi</taxon>
        <taxon>Dikarya</taxon>
        <taxon>Ascomycota</taxon>
        <taxon>Pezizomycotina</taxon>
        <taxon>Dothideomycetes</taxon>
        <taxon>Dothideomycetes incertae sedis</taxon>
        <taxon>Acrospermales</taxon>
        <taxon>Acrospermaceae</taxon>
        <taxon>Pseudovirgaria</taxon>
    </lineage>
</organism>
<feature type="compositionally biased region" description="Low complexity" evidence="1">
    <location>
        <begin position="310"/>
        <end position="321"/>
    </location>
</feature>
<evidence type="ECO:0000256" key="1">
    <source>
        <dbReference type="SAM" id="MobiDB-lite"/>
    </source>
</evidence>
<dbReference type="Proteomes" id="UP000799437">
    <property type="component" value="Unassembled WGS sequence"/>
</dbReference>
<keyword evidence="3" id="KW-1185">Reference proteome</keyword>
<proteinExistence type="predicted"/>
<evidence type="ECO:0000313" key="2">
    <source>
        <dbReference type="EMBL" id="KAF2760444.1"/>
    </source>
</evidence>